<dbReference type="Pfam" id="PF12484">
    <property type="entry name" value="PPE-SVP"/>
    <property type="match status" value="1"/>
</dbReference>
<comment type="similarity">
    <text evidence="1">Belongs to the mycobacterial PPE family.</text>
</comment>
<gene>
    <name evidence="5" type="ORF">K875_01635</name>
</gene>
<sequence length="369" mass="37080">MEFGFLPPEVNSGRMYAGPGSNSLLAAAGSWDSLSAELGATAAVYESVLSGLTGLHWHGAAARAMAASAAPYVAWLYSTAELAQQTAMQARAAAAAYELAHAMTVPPPVVAANRTQLATLVATNFFGQNTAAIAATDAQYAEYWAQDAAAMYGYSASSTAAVQFSPFSSPRQTTTTNGVAAQQDAVVQAAANTSSSGVQSGSQVGASSSPPGTSEIPLDFRILDTIQAAQFTFRSIFTAEGTPAGIIQADKTLGILPNLGALPAALPKAPALSGATSGMGNVDAVLARAERIGAMSVPAGWTSATGNQVAALPGGGLSDLTATEAVARAGTSGTPGIPGLPGGTVRRAALVVPRYGRRITVMARPFAAG</sequence>
<evidence type="ECO:0000313" key="6">
    <source>
        <dbReference type="Proteomes" id="UP000025947"/>
    </source>
</evidence>
<evidence type="ECO:0008006" key="7">
    <source>
        <dbReference type="Google" id="ProtNLM"/>
    </source>
</evidence>
<dbReference type="Pfam" id="PF00823">
    <property type="entry name" value="PPE"/>
    <property type="match status" value="1"/>
</dbReference>
<organism evidence="5 6">
    <name type="scientific">Mycobacterium [tuberculosis] TKK-01-0051</name>
    <dbReference type="NCBI Taxonomy" id="1324261"/>
    <lineage>
        <taxon>Bacteria</taxon>
        <taxon>Bacillati</taxon>
        <taxon>Actinomycetota</taxon>
        <taxon>Actinomycetes</taxon>
        <taxon>Mycobacteriales</taxon>
        <taxon>Mycobacteriaceae</taxon>
        <taxon>Mycobacterium</taxon>
        <taxon>Mycobacterium avium complex (MAC)</taxon>
    </lineage>
</organism>
<evidence type="ECO:0000256" key="2">
    <source>
        <dbReference type="SAM" id="MobiDB-lite"/>
    </source>
</evidence>
<protein>
    <recommendedName>
        <fullName evidence="7">PPE family protein</fullName>
    </recommendedName>
</protein>
<dbReference type="GO" id="GO:0052572">
    <property type="term" value="P:response to host immune response"/>
    <property type="evidence" value="ECO:0007669"/>
    <property type="project" value="TreeGrafter"/>
</dbReference>
<dbReference type="PANTHER" id="PTHR46766:SF1">
    <property type="entry name" value="GLUTAMINE-RICH PROTEIN 2"/>
    <property type="match status" value="1"/>
</dbReference>
<feature type="domain" description="PPE" evidence="3">
    <location>
        <begin position="3"/>
        <end position="163"/>
    </location>
</feature>
<feature type="region of interest" description="Disordered" evidence="2">
    <location>
        <begin position="191"/>
        <end position="213"/>
    </location>
</feature>
<dbReference type="Gene3D" id="1.20.1260.20">
    <property type="entry name" value="PPE superfamily"/>
    <property type="match status" value="1"/>
</dbReference>
<evidence type="ECO:0000313" key="5">
    <source>
        <dbReference type="EMBL" id="KBZ65617.1"/>
    </source>
</evidence>
<evidence type="ECO:0000259" key="3">
    <source>
        <dbReference type="Pfam" id="PF00823"/>
    </source>
</evidence>
<accession>A0A051U8T6</accession>
<evidence type="ECO:0000259" key="4">
    <source>
        <dbReference type="Pfam" id="PF12484"/>
    </source>
</evidence>
<dbReference type="AlphaFoldDB" id="A0A051U8T6"/>
<dbReference type="SUPFAM" id="SSF140459">
    <property type="entry name" value="PE/PPE dimer-like"/>
    <property type="match status" value="1"/>
</dbReference>
<feature type="compositionally biased region" description="Low complexity" evidence="2">
    <location>
        <begin position="191"/>
        <end position="212"/>
    </location>
</feature>
<name>A0A051U8T6_9MYCO</name>
<keyword evidence="6" id="KW-1185">Reference proteome</keyword>
<dbReference type="RefSeq" id="WP_044484441.1">
    <property type="nucleotide sequence ID" value="NZ_KK328284.1"/>
</dbReference>
<dbReference type="PANTHER" id="PTHR46766">
    <property type="entry name" value="GLUTAMINE-RICH PROTEIN 2"/>
    <property type="match status" value="1"/>
</dbReference>
<feature type="domain" description="PPE family C-terminal" evidence="4">
    <location>
        <begin position="284"/>
        <end position="365"/>
    </location>
</feature>
<dbReference type="Proteomes" id="UP000025947">
    <property type="component" value="Unassembled WGS sequence"/>
</dbReference>
<dbReference type="HOGENOM" id="CLU_000243_0_0_11"/>
<evidence type="ECO:0000256" key="1">
    <source>
        <dbReference type="ARBA" id="ARBA00010652"/>
    </source>
</evidence>
<comment type="caution">
    <text evidence="5">The sequence shown here is derived from an EMBL/GenBank/DDBJ whole genome shotgun (WGS) entry which is preliminary data.</text>
</comment>
<reference evidence="5 6" key="1">
    <citation type="submission" date="2014-04" db="EMBL/GenBank/DDBJ databases">
        <title>The Genome Sequence of Mycobacterium tuberculosis TKK-01-0051.</title>
        <authorList>
            <consortium name="The Broad Institute Genomics Platform"/>
            <consortium name="The Broad Institute Genome Sequencing Center for Infectious Disease"/>
            <person name="Earl A.M."/>
            <person name="Cohen K."/>
            <person name="Pym A."/>
            <person name="Bishai W."/>
            <person name="Maharaj K."/>
            <person name="Desjardins C."/>
            <person name="Abeel T."/>
            <person name="Young S."/>
            <person name="Zeng Q."/>
            <person name="Gargeya S."/>
            <person name="Abouelleil A."/>
            <person name="Alvarado L."/>
            <person name="Chapman S.B."/>
            <person name="Gainer-Dewar J."/>
            <person name="Goldberg J."/>
            <person name="Griggs A."/>
            <person name="Gujja S."/>
            <person name="Hansen M."/>
            <person name="Howarth C."/>
            <person name="Imamovic A."/>
            <person name="Larimer J."/>
            <person name="Murphy C."/>
            <person name="Naylor J."/>
            <person name="Pearson M."/>
            <person name="Poon T.W."/>
            <person name="Priest M."/>
            <person name="Roberts A."/>
            <person name="Saif S."/>
            <person name="Shea T."/>
            <person name="Sykes S."/>
            <person name="Wortman J."/>
            <person name="Nusbaum C."/>
            <person name="Birren B."/>
        </authorList>
    </citation>
    <scope>NUCLEOTIDE SEQUENCE [LARGE SCALE GENOMIC DNA]</scope>
    <source>
        <strain evidence="5 6">TKK-01-0051</strain>
    </source>
</reference>
<dbReference type="InterPro" id="IPR022171">
    <property type="entry name" value="PPE_C"/>
</dbReference>
<dbReference type="PATRIC" id="fig|1324261.3.peg.1651"/>
<dbReference type="EMBL" id="JLXW01000004">
    <property type="protein sequence ID" value="KBZ65617.1"/>
    <property type="molecule type" value="Genomic_DNA"/>
</dbReference>
<dbReference type="InterPro" id="IPR000030">
    <property type="entry name" value="PPE_dom"/>
</dbReference>
<proteinExistence type="inferred from homology"/>
<dbReference type="FunFam" id="1.20.1260.20:FF:000001">
    <property type="entry name" value="PPE family protein PPE41"/>
    <property type="match status" value="1"/>
</dbReference>
<dbReference type="InterPro" id="IPR038332">
    <property type="entry name" value="PPE_sf"/>
</dbReference>